<proteinExistence type="inferred from homology"/>
<dbReference type="InterPro" id="IPR000086">
    <property type="entry name" value="NUDIX_hydrolase_dom"/>
</dbReference>
<gene>
    <name evidence="4" type="ORF">G4Y79_08785</name>
</gene>
<feature type="domain" description="Nudix hydrolase" evidence="3">
    <location>
        <begin position="27"/>
        <end position="168"/>
    </location>
</feature>
<dbReference type="Gene3D" id="3.90.79.10">
    <property type="entry name" value="Nucleoside Triphosphate Pyrophosphohydrolase"/>
    <property type="match status" value="1"/>
</dbReference>
<dbReference type="KEGG" id="pmet:G4Y79_08785"/>
<evidence type="ECO:0000313" key="4">
    <source>
        <dbReference type="EMBL" id="QPC84454.1"/>
    </source>
</evidence>
<dbReference type="CDD" id="cd02883">
    <property type="entry name" value="NUDIX_Hydrolase"/>
    <property type="match status" value="1"/>
</dbReference>
<dbReference type="AlphaFoldDB" id="A0A7S8ECR3"/>
<dbReference type="PRINTS" id="PR00502">
    <property type="entry name" value="NUDIXFAMILY"/>
</dbReference>
<dbReference type="PROSITE" id="PS51462">
    <property type="entry name" value="NUDIX"/>
    <property type="match status" value="1"/>
</dbReference>
<dbReference type="SUPFAM" id="SSF55811">
    <property type="entry name" value="Nudix"/>
    <property type="match status" value="1"/>
</dbReference>
<dbReference type="InterPro" id="IPR020476">
    <property type="entry name" value="Nudix_hydrolase"/>
</dbReference>
<evidence type="ECO:0000259" key="3">
    <source>
        <dbReference type="PROSITE" id="PS51462"/>
    </source>
</evidence>
<dbReference type="EMBL" id="CP062983">
    <property type="protein sequence ID" value="QPC84454.1"/>
    <property type="molecule type" value="Genomic_DNA"/>
</dbReference>
<keyword evidence="5" id="KW-1185">Reference proteome</keyword>
<evidence type="ECO:0000313" key="5">
    <source>
        <dbReference type="Proteomes" id="UP000594468"/>
    </source>
</evidence>
<name>A0A7S8ECR3_9CHLR</name>
<dbReference type="Pfam" id="PF00293">
    <property type="entry name" value="NUDIX"/>
    <property type="match status" value="1"/>
</dbReference>
<sequence length="175" mass="19715">MSPIDQYPDLFKPEKWFGTTDVQFKLTETPPDAAFIGNVNIVPRVGEKWVMIFAEDWQTWEMPGGTLEPGESYQAALMRELREEAGAECTTYQPLGAWRCYNHGQPYQPHIPHPLFYRYVVTGEVNITGKPLSLPGAETISKVEVVSLKKAVARFVKQGRPDVAALYEIAASRLK</sequence>
<protein>
    <submittedName>
        <fullName evidence="4">NUDIX hydrolase</fullName>
    </submittedName>
</protein>
<comment type="similarity">
    <text evidence="2">Belongs to the Nudix hydrolase family.</text>
</comment>
<keyword evidence="1 2" id="KW-0378">Hydrolase</keyword>
<dbReference type="Proteomes" id="UP000594468">
    <property type="component" value="Chromosome"/>
</dbReference>
<dbReference type="GO" id="GO:0016787">
    <property type="term" value="F:hydrolase activity"/>
    <property type="evidence" value="ECO:0007669"/>
    <property type="project" value="UniProtKB-KW"/>
</dbReference>
<evidence type="ECO:0000256" key="1">
    <source>
        <dbReference type="ARBA" id="ARBA00022801"/>
    </source>
</evidence>
<dbReference type="InterPro" id="IPR020084">
    <property type="entry name" value="NUDIX_hydrolase_CS"/>
</dbReference>
<reference evidence="4 5" key="1">
    <citation type="submission" date="2020-02" db="EMBL/GenBank/DDBJ databases">
        <authorList>
            <person name="Zheng R.K."/>
            <person name="Sun C.M."/>
        </authorList>
    </citation>
    <scope>NUCLEOTIDE SEQUENCE [LARGE SCALE GENOMIC DNA]</scope>
    <source>
        <strain evidence="5">rifampicinis</strain>
    </source>
</reference>
<evidence type="ECO:0000256" key="2">
    <source>
        <dbReference type="RuleBase" id="RU003476"/>
    </source>
</evidence>
<organism evidence="4 5">
    <name type="scientific">Phototrophicus methaneseepsis</name>
    <dbReference type="NCBI Taxonomy" id="2710758"/>
    <lineage>
        <taxon>Bacteria</taxon>
        <taxon>Bacillati</taxon>
        <taxon>Chloroflexota</taxon>
        <taxon>Candidatus Thermofontia</taxon>
        <taxon>Phototrophicales</taxon>
        <taxon>Phototrophicaceae</taxon>
        <taxon>Phototrophicus</taxon>
    </lineage>
</organism>
<dbReference type="InterPro" id="IPR015797">
    <property type="entry name" value="NUDIX_hydrolase-like_dom_sf"/>
</dbReference>
<accession>A0A7S8ECR3</accession>
<dbReference type="PROSITE" id="PS00893">
    <property type="entry name" value="NUDIX_BOX"/>
    <property type="match status" value="1"/>
</dbReference>
<dbReference type="RefSeq" id="WP_195172517.1">
    <property type="nucleotide sequence ID" value="NZ_CP062983.1"/>
</dbReference>